<dbReference type="PANTHER" id="PTHR12441">
    <property type="entry name" value="ATP SYNTHASE COUPLING FACTOR 6, MITOCHONDRIAL"/>
    <property type="match status" value="1"/>
</dbReference>
<evidence type="ECO:0000256" key="2">
    <source>
        <dbReference type="ARBA" id="ARBA00007346"/>
    </source>
</evidence>
<evidence type="ECO:0000256" key="9">
    <source>
        <dbReference type="ARBA" id="ARBA00023136"/>
    </source>
</evidence>
<dbReference type="SUPFAM" id="SSF111357">
    <property type="entry name" value="Mitochondrial ATP synthase coupling factor 6"/>
    <property type="match status" value="1"/>
</dbReference>
<gene>
    <name evidence="10" type="ORF">KUTeg_005869</name>
</gene>
<evidence type="ECO:0000256" key="7">
    <source>
        <dbReference type="ARBA" id="ARBA00023065"/>
    </source>
</evidence>
<dbReference type="Proteomes" id="UP001217089">
    <property type="component" value="Unassembled WGS sequence"/>
</dbReference>
<keyword evidence="3" id="KW-0813">Transport</keyword>
<evidence type="ECO:0000256" key="1">
    <source>
        <dbReference type="ARBA" id="ARBA00004273"/>
    </source>
</evidence>
<evidence type="ECO:0000256" key="6">
    <source>
        <dbReference type="ARBA" id="ARBA00022792"/>
    </source>
</evidence>
<comment type="caution">
    <text evidence="10">The sequence shown here is derived from an EMBL/GenBank/DDBJ whole genome shotgun (WGS) entry which is preliminary data.</text>
</comment>
<dbReference type="EMBL" id="JARBDR010000314">
    <property type="protein sequence ID" value="KAJ8316579.1"/>
    <property type="molecule type" value="Genomic_DNA"/>
</dbReference>
<keyword evidence="7" id="KW-0406">Ion transport</keyword>
<evidence type="ECO:0000313" key="11">
    <source>
        <dbReference type="Proteomes" id="UP001217089"/>
    </source>
</evidence>
<evidence type="ECO:0000256" key="3">
    <source>
        <dbReference type="ARBA" id="ARBA00022448"/>
    </source>
</evidence>
<evidence type="ECO:0008006" key="12">
    <source>
        <dbReference type="Google" id="ProtNLM"/>
    </source>
</evidence>
<dbReference type="Pfam" id="PF05511">
    <property type="entry name" value="ATP-synt_F6"/>
    <property type="match status" value="1"/>
</dbReference>
<comment type="subcellular location">
    <subcellularLocation>
        <location evidence="1">Mitochondrion inner membrane</location>
    </subcellularLocation>
</comment>
<dbReference type="InterPro" id="IPR008387">
    <property type="entry name" value="ATP_synth_f6_mt"/>
</dbReference>
<dbReference type="Gene3D" id="1.10.246.110">
    <property type="entry name" value="Mitochondrial ATP synthase-coupling factor 6"/>
    <property type="match status" value="1"/>
</dbReference>
<accession>A0ABQ9FH20</accession>
<evidence type="ECO:0000256" key="8">
    <source>
        <dbReference type="ARBA" id="ARBA00023128"/>
    </source>
</evidence>
<organism evidence="10 11">
    <name type="scientific">Tegillarca granosa</name>
    <name type="common">Malaysian cockle</name>
    <name type="synonym">Anadara granosa</name>
    <dbReference type="NCBI Taxonomy" id="220873"/>
    <lineage>
        <taxon>Eukaryota</taxon>
        <taxon>Metazoa</taxon>
        <taxon>Spiralia</taxon>
        <taxon>Lophotrochozoa</taxon>
        <taxon>Mollusca</taxon>
        <taxon>Bivalvia</taxon>
        <taxon>Autobranchia</taxon>
        <taxon>Pteriomorphia</taxon>
        <taxon>Arcoida</taxon>
        <taxon>Arcoidea</taxon>
        <taxon>Arcidae</taxon>
        <taxon>Tegillarca</taxon>
    </lineage>
</organism>
<dbReference type="InterPro" id="IPR036204">
    <property type="entry name" value="ATP_synth_f6_sf_mt"/>
</dbReference>
<evidence type="ECO:0000256" key="4">
    <source>
        <dbReference type="ARBA" id="ARBA00022547"/>
    </source>
</evidence>
<proteinExistence type="inferred from homology"/>
<keyword evidence="6" id="KW-0999">Mitochondrion inner membrane</keyword>
<comment type="similarity">
    <text evidence="2">Belongs to the eukaryotic ATPase subunit F6 family.</text>
</comment>
<evidence type="ECO:0000313" key="10">
    <source>
        <dbReference type="EMBL" id="KAJ8316579.1"/>
    </source>
</evidence>
<keyword evidence="4" id="KW-0138">CF(0)</keyword>
<keyword evidence="8" id="KW-0496">Mitochondrion</keyword>
<keyword evidence="5" id="KW-0375">Hydrogen ion transport</keyword>
<sequence length="131" mass="14649">MFPSRLVRLRPVLLNCVKRNIGLTAAASQKTNIDPIQKAAGGELVDADPKVMKELQKDINKVKSMYGADKEDLLQMPVFNFSAEHSEDIFAQYSSPRGDIEISVGEEEDDDSGFDEKLPFYQRNRVVMGLA</sequence>
<keyword evidence="9" id="KW-0472">Membrane</keyword>
<name>A0ABQ9FH20_TEGGR</name>
<dbReference type="PANTHER" id="PTHR12441:SF10">
    <property type="entry name" value="ATP SYNTHASE-COUPLING FACTOR 6, MITOCHONDRIAL"/>
    <property type="match status" value="1"/>
</dbReference>
<protein>
    <recommendedName>
        <fullName evidence="12">ATP synthase-coupling factor 6, mitochondrial</fullName>
    </recommendedName>
</protein>
<keyword evidence="11" id="KW-1185">Reference proteome</keyword>
<evidence type="ECO:0000256" key="5">
    <source>
        <dbReference type="ARBA" id="ARBA00022781"/>
    </source>
</evidence>
<reference evidence="10 11" key="1">
    <citation type="submission" date="2022-12" db="EMBL/GenBank/DDBJ databases">
        <title>Chromosome-level genome of Tegillarca granosa.</title>
        <authorList>
            <person name="Kim J."/>
        </authorList>
    </citation>
    <scope>NUCLEOTIDE SEQUENCE [LARGE SCALE GENOMIC DNA]</scope>
    <source>
        <strain evidence="10">Teg-2019</strain>
        <tissue evidence="10">Adductor muscle</tissue>
    </source>
</reference>